<dbReference type="FunFam" id="3.40.50.150:FF:000285">
    <property type="entry name" value="tRNA (cytosine(38)-C(5))-methyltransferase"/>
    <property type="match status" value="1"/>
</dbReference>
<feature type="compositionally biased region" description="Polar residues" evidence="9">
    <location>
        <begin position="211"/>
        <end position="222"/>
    </location>
</feature>
<dbReference type="NCBIfam" id="TIGR00675">
    <property type="entry name" value="dcm"/>
    <property type="match status" value="1"/>
</dbReference>
<dbReference type="CTD" id="1787"/>
<evidence type="ECO:0000256" key="5">
    <source>
        <dbReference type="ARBA" id="ARBA00039681"/>
    </source>
</evidence>
<dbReference type="AlphaFoldDB" id="A0A4W3K849"/>
<dbReference type="RefSeq" id="XP_007896370.1">
    <property type="nucleotide sequence ID" value="XM_007898179.2"/>
</dbReference>
<name>A0A4W3K849_CALMI</name>
<evidence type="ECO:0000256" key="4">
    <source>
        <dbReference type="ARBA" id="ARBA00039081"/>
    </source>
</evidence>
<dbReference type="CDD" id="cd00315">
    <property type="entry name" value="Cyt_C5_DNA_methylase"/>
    <property type="match status" value="1"/>
</dbReference>
<dbReference type="InterPro" id="IPR029063">
    <property type="entry name" value="SAM-dependent_MTases_sf"/>
</dbReference>
<dbReference type="Pfam" id="PF00145">
    <property type="entry name" value="DNA_methylase"/>
    <property type="match status" value="1"/>
</dbReference>
<evidence type="ECO:0000256" key="1">
    <source>
        <dbReference type="ARBA" id="ARBA00022603"/>
    </source>
</evidence>
<dbReference type="STRING" id="7868.ENSCMIP00000040630"/>
<evidence type="ECO:0000313" key="10">
    <source>
        <dbReference type="Ensembl" id="ENSCMIP00000040630.1"/>
    </source>
</evidence>
<dbReference type="PROSITE" id="PS00095">
    <property type="entry name" value="C5_MTASE_2"/>
    <property type="match status" value="1"/>
</dbReference>
<evidence type="ECO:0000313" key="11">
    <source>
        <dbReference type="Proteomes" id="UP000314986"/>
    </source>
</evidence>
<dbReference type="Gene3D" id="3.90.120.10">
    <property type="entry name" value="DNA Methylase, subunit A, domain 2"/>
    <property type="match status" value="1"/>
</dbReference>
<reference evidence="11" key="2">
    <citation type="journal article" date="2007" name="PLoS Biol.">
        <title>Survey sequencing and comparative analysis of the elephant shark (Callorhinchus milii) genome.</title>
        <authorList>
            <person name="Venkatesh B."/>
            <person name="Kirkness E.F."/>
            <person name="Loh Y.H."/>
            <person name="Halpern A.L."/>
            <person name="Lee A.P."/>
            <person name="Johnson J."/>
            <person name="Dandona N."/>
            <person name="Viswanathan L.D."/>
            <person name="Tay A."/>
            <person name="Venter J.C."/>
            <person name="Strausberg R.L."/>
            <person name="Brenner S."/>
        </authorList>
    </citation>
    <scope>NUCLEOTIDE SEQUENCE [LARGE SCALE GENOMIC DNA]</scope>
</reference>
<dbReference type="EC" id="2.1.1.204" evidence="4"/>
<dbReference type="OMA" id="HYAFKYA"/>
<dbReference type="KEGG" id="cmk:103181574"/>
<reference evidence="10" key="4">
    <citation type="submission" date="2025-08" db="UniProtKB">
        <authorList>
            <consortium name="Ensembl"/>
        </authorList>
    </citation>
    <scope>IDENTIFICATION</scope>
</reference>
<reference evidence="11" key="1">
    <citation type="journal article" date="2006" name="Science">
        <title>Ancient noncoding elements conserved in the human genome.</title>
        <authorList>
            <person name="Venkatesh B."/>
            <person name="Kirkness E.F."/>
            <person name="Loh Y.H."/>
            <person name="Halpern A.L."/>
            <person name="Lee A.P."/>
            <person name="Johnson J."/>
            <person name="Dandona N."/>
            <person name="Viswanathan L.D."/>
            <person name="Tay A."/>
            <person name="Venter J.C."/>
            <person name="Strausberg R.L."/>
            <person name="Brenner S."/>
        </authorList>
    </citation>
    <scope>NUCLEOTIDE SEQUENCE [LARGE SCALE GENOMIC DNA]</scope>
</reference>
<evidence type="ECO:0000256" key="3">
    <source>
        <dbReference type="ARBA" id="ARBA00022691"/>
    </source>
</evidence>
<protein>
    <recommendedName>
        <fullName evidence="5">tRNA (cytosine(38)-C(5))-methyltransferase</fullName>
        <ecNumber evidence="4">2.1.1.204</ecNumber>
    </recommendedName>
    <alternativeName>
        <fullName evidence="6">DNA (cytosine-5)-methyltransferase-like protein 2</fullName>
    </alternativeName>
</protein>
<keyword evidence="3 7" id="KW-0949">S-adenosyl-L-methionine</keyword>
<dbReference type="InterPro" id="IPR031303">
    <property type="entry name" value="C5_meth_CS"/>
</dbReference>
<dbReference type="InterPro" id="IPR050750">
    <property type="entry name" value="C5-MTase"/>
</dbReference>
<evidence type="ECO:0000256" key="6">
    <source>
        <dbReference type="ARBA" id="ARBA00042810"/>
    </source>
</evidence>
<dbReference type="GeneTree" id="ENSGT00390000016416"/>
<comment type="similarity">
    <text evidence="7 8">Belongs to the class I-like SAM-binding methyltransferase superfamily. C5-methyltransferase family.</text>
</comment>
<dbReference type="GeneID" id="103181574"/>
<keyword evidence="11" id="KW-1185">Reference proteome</keyword>
<dbReference type="GO" id="GO:0032259">
    <property type="term" value="P:methylation"/>
    <property type="evidence" value="ECO:0007669"/>
    <property type="project" value="UniProtKB-KW"/>
</dbReference>
<feature type="active site" evidence="7">
    <location>
        <position position="92"/>
    </location>
</feature>
<dbReference type="Proteomes" id="UP000314986">
    <property type="component" value="Unassembled WGS sequence"/>
</dbReference>
<dbReference type="GO" id="GO:0005634">
    <property type="term" value="C:nucleus"/>
    <property type="evidence" value="ECO:0007669"/>
    <property type="project" value="TreeGrafter"/>
</dbReference>
<organism evidence="10 11">
    <name type="scientific">Callorhinchus milii</name>
    <name type="common">Ghost shark</name>
    <dbReference type="NCBI Taxonomy" id="7868"/>
    <lineage>
        <taxon>Eukaryota</taxon>
        <taxon>Metazoa</taxon>
        <taxon>Chordata</taxon>
        <taxon>Craniata</taxon>
        <taxon>Vertebrata</taxon>
        <taxon>Chondrichthyes</taxon>
        <taxon>Holocephali</taxon>
        <taxon>Chimaeriformes</taxon>
        <taxon>Callorhinchidae</taxon>
        <taxon>Callorhinchus</taxon>
    </lineage>
</organism>
<keyword evidence="1 7" id="KW-0489">Methyltransferase</keyword>
<dbReference type="SMR" id="A0A4W3K849"/>
<dbReference type="Gene3D" id="3.40.50.150">
    <property type="entry name" value="Vaccinia Virus protein VP39"/>
    <property type="match status" value="1"/>
</dbReference>
<evidence type="ECO:0000256" key="8">
    <source>
        <dbReference type="RuleBase" id="RU000416"/>
    </source>
</evidence>
<sequence length="411" mass="46740">MEAAARGEPRPRPGPGPRVLELYSGIGGMHWALRESCIPAEVIAAIDINTVANEVYKHNFPSTHLYPKTIEGMTLDDFNRLDFDMILMSPPCQPFTRIGSQKDVLDPRTKSFLYILDILPRLSKTPKYILLENVKGFETSVARDKLIQTLESCGYNYQEFLLTPTCLGIPNSRLRYFLIAKLQPGAFCFQTVNWILEGFPHHERDDWKQSKLPSSDQTLSTGDHTEKLNNSECGHADNSKCQEMETLIYKLETSGHLERKLKQNNNLSIQMIQDFLEEKLQNPSQYLISPKVLMRYALVLDIVGLTCRRSVCFTKGYGHYAEGTGSVLQTASDVELSTVFQEFETLSENEKLAQLSKLKLRYFTPREIANLHGFPAEFNFPEKISVKQSYRLLGNSLNIHVVAKLIELLVQ</sequence>
<gene>
    <name evidence="10" type="primary">trdmt1</name>
</gene>
<evidence type="ECO:0000256" key="9">
    <source>
        <dbReference type="SAM" id="MobiDB-lite"/>
    </source>
</evidence>
<evidence type="ECO:0000256" key="2">
    <source>
        <dbReference type="ARBA" id="ARBA00022679"/>
    </source>
</evidence>
<keyword evidence="2 7" id="KW-0808">Transferase</keyword>
<dbReference type="InParanoid" id="A0A4W3K849"/>
<dbReference type="InterPro" id="IPR001525">
    <property type="entry name" value="C5_MeTfrase"/>
</dbReference>
<dbReference type="PROSITE" id="PS51679">
    <property type="entry name" value="SAM_MT_C5"/>
    <property type="match status" value="1"/>
</dbReference>
<dbReference type="Ensembl" id="ENSCMIT00000041203.1">
    <property type="protein sequence ID" value="ENSCMIP00000040630.1"/>
    <property type="gene ID" value="ENSCMIG00000016917.1"/>
</dbReference>
<dbReference type="OrthoDB" id="414133at2759"/>
<reference evidence="10" key="5">
    <citation type="submission" date="2025-09" db="UniProtKB">
        <authorList>
            <consortium name="Ensembl"/>
        </authorList>
    </citation>
    <scope>IDENTIFICATION</scope>
</reference>
<reference evidence="11" key="3">
    <citation type="journal article" date="2014" name="Nature">
        <title>Elephant shark genome provides unique insights into gnathostome evolution.</title>
        <authorList>
            <consortium name="International Elephant Shark Genome Sequencing Consortium"/>
            <person name="Venkatesh B."/>
            <person name="Lee A.P."/>
            <person name="Ravi V."/>
            <person name="Maurya A.K."/>
            <person name="Lian M.M."/>
            <person name="Swann J.B."/>
            <person name="Ohta Y."/>
            <person name="Flajnik M.F."/>
            <person name="Sutoh Y."/>
            <person name="Kasahara M."/>
            <person name="Hoon S."/>
            <person name="Gangu V."/>
            <person name="Roy S.W."/>
            <person name="Irimia M."/>
            <person name="Korzh V."/>
            <person name="Kondrychyn I."/>
            <person name="Lim Z.W."/>
            <person name="Tay B.H."/>
            <person name="Tohari S."/>
            <person name="Kong K.W."/>
            <person name="Ho S."/>
            <person name="Lorente-Galdos B."/>
            <person name="Quilez J."/>
            <person name="Marques-Bonet T."/>
            <person name="Raney B.J."/>
            <person name="Ingham P.W."/>
            <person name="Tay A."/>
            <person name="Hillier L.W."/>
            <person name="Minx P."/>
            <person name="Boehm T."/>
            <person name="Wilson R.K."/>
            <person name="Brenner S."/>
            <person name="Warren W.C."/>
        </authorList>
    </citation>
    <scope>NUCLEOTIDE SEQUENCE [LARGE SCALE GENOMIC DNA]</scope>
</reference>
<dbReference type="SUPFAM" id="SSF53335">
    <property type="entry name" value="S-adenosyl-L-methionine-dependent methyltransferases"/>
    <property type="match status" value="1"/>
</dbReference>
<dbReference type="PANTHER" id="PTHR46098">
    <property type="entry name" value="TRNA (CYTOSINE(38)-C(5))-METHYLTRANSFERASE"/>
    <property type="match status" value="1"/>
</dbReference>
<accession>A0A4W3K849</accession>
<proteinExistence type="inferred from homology"/>
<dbReference type="PANTHER" id="PTHR46098:SF1">
    <property type="entry name" value="TRNA (CYTOSINE(38)-C(5))-METHYLTRANSFERASE"/>
    <property type="match status" value="1"/>
</dbReference>
<dbReference type="PRINTS" id="PR00105">
    <property type="entry name" value="C5METTRFRASE"/>
</dbReference>
<evidence type="ECO:0000256" key="7">
    <source>
        <dbReference type="PROSITE-ProRule" id="PRU01016"/>
    </source>
</evidence>
<dbReference type="GO" id="GO:0008168">
    <property type="term" value="F:methyltransferase activity"/>
    <property type="evidence" value="ECO:0007669"/>
    <property type="project" value="UniProtKB-KW"/>
</dbReference>
<feature type="region of interest" description="Disordered" evidence="9">
    <location>
        <begin position="206"/>
        <end position="231"/>
    </location>
</feature>